<gene>
    <name evidence="2" type="ORF">P7H27_01300</name>
</gene>
<dbReference type="Pfam" id="PF07099">
    <property type="entry name" value="DUF1361"/>
    <property type="match status" value="1"/>
</dbReference>
<keyword evidence="1" id="KW-0812">Transmembrane</keyword>
<keyword evidence="1" id="KW-1133">Transmembrane helix</keyword>
<accession>A0ABU3F6X7</accession>
<name>A0ABU3F6X7_9ENTE</name>
<feature type="transmembrane region" description="Helical" evidence="1">
    <location>
        <begin position="53"/>
        <end position="71"/>
    </location>
</feature>
<dbReference type="Proteomes" id="UP001181046">
    <property type="component" value="Unassembled WGS sequence"/>
</dbReference>
<evidence type="ECO:0000313" key="3">
    <source>
        <dbReference type="Proteomes" id="UP001181046"/>
    </source>
</evidence>
<comment type="caution">
    <text evidence="2">The sequence shown here is derived from an EMBL/GenBank/DDBJ whole genome shotgun (WGS) entry which is preliminary data.</text>
</comment>
<dbReference type="RefSeq" id="WP_137617600.1">
    <property type="nucleotide sequence ID" value="NZ_BJDX01000001.1"/>
</dbReference>
<protein>
    <submittedName>
        <fullName evidence="2">DUF1361 domain-containing protein</fullName>
    </submittedName>
</protein>
<keyword evidence="1" id="KW-0472">Membrane</keyword>
<keyword evidence="3" id="KW-1185">Reference proteome</keyword>
<dbReference type="InterPro" id="IPR009793">
    <property type="entry name" value="DUF1361"/>
</dbReference>
<proteinExistence type="predicted"/>
<feature type="transmembrane region" description="Helical" evidence="1">
    <location>
        <begin position="179"/>
        <end position="199"/>
    </location>
</feature>
<sequence>MKKVAGFHISVLIYILFMYLTQETFSFMGLNIFLAWLPLIFGRFFLRGKNKWPFLFIPLWLLFFPNVPYLLTDLFHLASLGIYQSGGHFLNITSDWWAYLTLVLPTIVMVFIGMAQVFKLFSAIKLSVRQKIASFVLLAFLASVAIYIGRFERIHSIELLIHPLAVFKLLVIDWNLAKVQFVLLFSILQLGIWGLIYFLRRDGQEE</sequence>
<evidence type="ECO:0000313" key="2">
    <source>
        <dbReference type="EMBL" id="MDT2758416.1"/>
    </source>
</evidence>
<organism evidence="2 3">
    <name type="scientific">Enterococcus xiangfangensis</name>
    <dbReference type="NCBI Taxonomy" id="1296537"/>
    <lineage>
        <taxon>Bacteria</taxon>
        <taxon>Bacillati</taxon>
        <taxon>Bacillota</taxon>
        <taxon>Bacilli</taxon>
        <taxon>Lactobacillales</taxon>
        <taxon>Enterococcaceae</taxon>
        <taxon>Enterococcus</taxon>
    </lineage>
</organism>
<feature type="transmembrane region" description="Helical" evidence="1">
    <location>
        <begin position="96"/>
        <end position="120"/>
    </location>
</feature>
<dbReference type="EMBL" id="JARQAJ010000001">
    <property type="protein sequence ID" value="MDT2758416.1"/>
    <property type="molecule type" value="Genomic_DNA"/>
</dbReference>
<feature type="transmembrane region" description="Helical" evidence="1">
    <location>
        <begin position="5"/>
        <end position="21"/>
    </location>
</feature>
<feature type="transmembrane region" description="Helical" evidence="1">
    <location>
        <begin position="27"/>
        <end position="46"/>
    </location>
</feature>
<feature type="transmembrane region" description="Helical" evidence="1">
    <location>
        <begin position="132"/>
        <end position="149"/>
    </location>
</feature>
<evidence type="ECO:0000256" key="1">
    <source>
        <dbReference type="SAM" id="Phobius"/>
    </source>
</evidence>
<reference evidence="2" key="1">
    <citation type="submission" date="2023-03" db="EMBL/GenBank/DDBJ databases">
        <authorList>
            <person name="Shen W."/>
            <person name="Cai J."/>
        </authorList>
    </citation>
    <scope>NUCLEOTIDE SEQUENCE</scope>
    <source>
        <strain evidence="2">P66-3</strain>
    </source>
</reference>